<reference evidence="5" key="1">
    <citation type="submission" date="2020-01" db="EMBL/GenBank/DDBJ databases">
        <authorList>
            <consortium name="DOE Joint Genome Institute"/>
            <person name="Haridas S."/>
            <person name="Albert R."/>
            <person name="Binder M."/>
            <person name="Bloem J."/>
            <person name="Labutti K."/>
            <person name="Salamov A."/>
            <person name="Andreopoulos B."/>
            <person name="Baker S.E."/>
            <person name="Barry K."/>
            <person name="Bills G."/>
            <person name="Bluhm B.H."/>
            <person name="Cannon C."/>
            <person name="Castanera R."/>
            <person name="Culley D.E."/>
            <person name="Daum C."/>
            <person name="Ezra D."/>
            <person name="Gonzalez J.B."/>
            <person name="Henrissat B."/>
            <person name="Kuo A."/>
            <person name="Liang C."/>
            <person name="Lipzen A."/>
            <person name="Lutzoni F."/>
            <person name="Magnuson J."/>
            <person name="Mondo S."/>
            <person name="Nolan M."/>
            <person name="Ohm R."/>
            <person name="Pangilinan J."/>
            <person name="Park H.-J."/>
            <person name="Ramirez L."/>
            <person name="Alfaro M."/>
            <person name="Sun H."/>
            <person name="Tritt A."/>
            <person name="Yoshinaga Y."/>
            <person name="Zwiers L.-H."/>
            <person name="Turgeon B.G."/>
            <person name="Goodwin S.B."/>
            <person name="Spatafora J.W."/>
            <person name="Crous P.W."/>
            <person name="Grigoriev I.V."/>
        </authorList>
    </citation>
    <scope>NUCLEOTIDE SEQUENCE</scope>
    <source>
        <strain evidence="5">IPT5</strain>
    </source>
</reference>
<accession>A0A6A7BKS1</accession>
<sequence length="1066" mass="118791">MISSSFVLVWPLLSALFASAEVQSGGKTCSCGFYDEKTEELFTDSIIVYFNETNSLPADLIAESYARKYEKDWNALNRQGADPSNVRFNESESLQLFVQPPTEDHLVNGASLRTARRDIQHGSFRTLIKSPRRTLRGSAMSMMWKYNETEVTELSVMNTNDPAEAWIGTFVSNEFTERYLGMNYTQLQNETAANRNYTTLEGGLSNGSVNPWEYTEYRIDWTKDYVNFYIGGNMTRQVLHKENKGMPSVPSALYFKHWSTGNRYSMRGPPGRESVANIKWTRMFFNSSSMTEQAREDFVARCPLTEACSMDDTELRGATPFTEVATQKWKQKGKKSIKRMPALWVSVACLAFSSFLLIHTFIKRLAPKVLRKPAIASAGATAVSSENTSSTSTIAGDNEKNPFSDHTHPISEKNPFADPVLSVGSSKSSARSSATPSQHIHNKRDSDDDLAIEQIEPSSGTWTMGGTTPKTGVSRQTSIMFDSREPTPWNSNFNVTREELVPPMPGVDSQLTLATPAGQAEHASTDKIAMAIVTEPAMGPAPRMHAHPPPARQRIDHLAGLTALCSLVVTIMHFGLTYVPAIVMPGSPQHHRSEYWAQKIIAPFILNQMWLGVFFTTSVRFLTSSFLKRGNVEDIAKAAVRRTPRLMIPVASIALLEYFLIDIGATSYLKYFPSLTWSTWPYVTRYENFGQYISEVLELVFLIPNAVPQITLHYCTGVLWTIAVQLQGSWLVLIGAIIVREIKSPAKRMAFYAFCLVSHWYAQSWGTYLWLGLLLTDLDVTYAYKEYLYKRPLAYYPVITFCWLCVAAGFAVNVVPNWSNTTFNFATAEHDIHPDPMTGEPLINTEQAGYPPYYTPRLNGILFAGGMQAIVELSTAVQWFLSTPPFLALFPHVFTIYLLHGVVFWTWGSWLMVFLASRDFTYGVNVAVVGVTSYALLFLCLPIVTPIIEALGKDVTSLVWMTAQNKSPPRRATLFPFPKDIFTGRGVNAKEGTEKDVETGMNGGTGVVSGVAAGKAGEATTVQSVGSDDLGKGMMKEQTYEMHAYSTEAEQKEHEKGRTVSRFSMG</sequence>
<protein>
    <submittedName>
        <fullName evidence="5">Glycoside hydrolase family 16 protein</fullName>
    </submittedName>
</protein>
<organism evidence="5 6">
    <name type="scientific">Plenodomus tracheiphilus IPT5</name>
    <dbReference type="NCBI Taxonomy" id="1408161"/>
    <lineage>
        <taxon>Eukaryota</taxon>
        <taxon>Fungi</taxon>
        <taxon>Dikarya</taxon>
        <taxon>Ascomycota</taxon>
        <taxon>Pezizomycotina</taxon>
        <taxon>Dothideomycetes</taxon>
        <taxon>Pleosporomycetidae</taxon>
        <taxon>Pleosporales</taxon>
        <taxon>Pleosporineae</taxon>
        <taxon>Leptosphaeriaceae</taxon>
        <taxon>Plenodomus</taxon>
    </lineage>
</organism>
<dbReference type="InterPro" id="IPR013320">
    <property type="entry name" value="ConA-like_dom_sf"/>
</dbReference>
<feature type="transmembrane region" description="Helical" evidence="2">
    <location>
        <begin position="600"/>
        <end position="622"/>
    </location>
</feature>
<name>A0A6A7BKS1_9PLEO</name>
<feature type="chain" id="PRO_5025412029" evidence="3">
    <location>
        <begin position="21"/>
        <end position="1066"/>
    </location>
</feature>
<keyword evidence="5" id="KW-0378">Hydrolase</keyword>
<feature type="signal peptide" evidence="3">
    <location>
        <begin position="1"/>
        <end position="20"/>
    </location>
</feature>
<dbReference type="CDD" id="cd00413">
    <property type="entry name" value="Glyco_hydrolase_16"/>
    <property type="match status" value="1"/>
</dbReference>
<feature type="transmembrane region" description="Helical" evidence="2">
    <location>
        <begin position="751"/>
        <end position="773"/>
    </location>
</feature>
<dbReference type="PANTHER" id="PTHR38121:SF2">
    <property type="entry name" value="ACYLTRANSFERASE 3 DOMAIN-CONTAINING PROTEIN"/>
    <property type="match status" value="1"/>
</dbReference>
<dbReference type="Gene3D" id="2.60.120.200">
    <property type="match status" value="1"/>
</dbReference>
<feature type="domain" description="GH16" evidence="4">
    <location>
        <begin position="205"/>
        <end position="268"/>
    </location>
</feature>
<dbReference type="Pfam" id="PF00722">
    <property type="entry name" value="Glyco_hydro_16"/>
    <property type="match status" value="1"/>
</dbReference>
<dbReference type="OrthoDB" id="25131at2759"/>
<keyword evidence="2" id="KW-1133">Transmembrane helix</keyword>
<feature type="transmembrane region" description="Helical" evidence="2">
    <location>
        <begin position="646"/>
        <end position="669"/>
    </location>
</feature>
<evidence type="ECO:0000256" key="2">
    <source>
        <dbReference type="SAM" id="Phobius"/>
    </source>
</evidence>
<feature type="transmembrane region" description="Helical" evidence="2">
    <location>
        <begin position="558"/>
        <end position="580"/>
    </location>
</feature>
<proteinExistence type="predicted"/>
<feature type="transmembrane region" description="Helical" evidence="2">
    <location>
        <begin position="893"/>
        <end position="915"/>
    </location>
</feature>
<dbReference type="PANTHER" id="PTHR38121">
    <property type="entry name" value="GH16 DOMAIN-CONTAINING PROTEIN"/>
    <property type="match status" value="1"/>
</dbReference>
<feature type="transmembrane region" description="Helical" evidence="2">
    <location>
        <begin position="861"/>
        <end position="881"/>
    </location>
</feature>
<keyword evidence="2" id="KW-0472">Membrane</keyword>
<dbReference type="GO" id="GO:0004553">
    <property type="term" value="F:hydrolase activity, hydrolyzing O-glycosyl compounds"/>
    <property type="evidence" value="ECO:0007669"/>
    <property type="project" value="InterPro"/>
</dbReference>
<keyword evidence="6" id="KW-1185">Reference proteome</keyword>
<evidence type="ECO:0000313" key="6">
    <source>
        <dbReference type="Proteomes" id="UP000799423"/>
    </source>
</evidence>
<dbReference type="AlphaFoldDB" id="A0A6A7BKS1"/>
<dbReference type="InterPro" id="IPR000757">
    <property type="entry name" value="Beta-glucanase-like"/>
</dbReference>
<feature type="compositionally biased region" description="Low complexity" evidence="1">
    <location>
        <begin position="422"/>
        <end position="437"/>
    </location>
</feature>
<feature type="transmembrane region" description="Helical" evidence="2">
    <location>
        <begin position="342"/>
        <end position="362"/>
    </location>
</feature>
<feature type="region of interest" description="Disordered" evidence="1">
    <location>
        <begin position="1047"/>
        <end position="1066"/>
    </location>
</feature>
<feature type="transmembrane region" description="Helical" evidence="2">
    <location>
        <begin position="922"/>
        <end position="944"/>
    </location>
</feature>
<feature type="compositionally biased region" description="Basic and acidic residues" evidence="1">
    <location>
        <begin position="397"/>
        <end position="411"/>
    </location>
</feature>
<dbReference type="Proteomes" id="UP000799423">
    <property type="component" value="Unassembled WGS sequence"/>
</dbReference>
<keyword evidence="2" id="KW-0812">Transmembrane</keyword>
<feature type="region of interest" description="Disordered" evidence="1">
    <location>
        <begin position="378"/>
        <end position="450"/>
    </location>
</feature>
<feature type="compositionally biased region" description="Basic and acidic residues" evidence="1">
    <location>
        <begin position="1049"/>
        <end position="1058"/>
    </location>
</feature>
<feature type="transmembrane region" description="Helical" evidence="2">
    <location>
        <begin position="793"/>
        <end position="815"/>
    </location>
</feature>
<feature type="compositionally biased region" description="Polar residues" evidence="1">
    <location>
        <begin position="382"/>
        <end position="395"/>
    </location>
</feature>
<evidence type="ECO:0000259" key="4">
    <source>
        <dbReference type="Pfam" id="PF00722"/>
    </source>
</evidence>
<evidence type="ECO:0000313" key="5">
    <source>
        <dbReference type="EMBL" id="KAF2854728.1"/>
    </source>
</evidence>
<evidence type="ECO:0000256" key="3">
    <source>
        <dbReference type="SAM" id="SignalP"/>
    </source>
</evidence>
<gene>
    <name evidence="5" type="ORF">T440DRAFT_464876</name>
</gene>
<dbReference type="EMBL" id="MU006292">
    <property type="protein sequence ID" value="KAF2854728.1"/>
    <property type="molecule type" value="Genomic_DNA"/>
</dbReference>
<evidence type="ECO:0000256" key="1">
    <source>
        <dbReference type="SAM" id="MobiDB-lite"/>
    </source>
</evidence>
<keyword evidence="3" id="KW-0732">Signal</keyword>
<feature type="transmembrane region" description="Helical" evidence="2">
    <location>
        <begin position="718"/>
        <end position="739"/>
    </location>
</feature>
<dbReference type="GO" id="GO:0005975">
    <property type="term" value="P:carbohydrate metabolic process"/>
    <property type="evidence" value="ECO:0007669"/>
    <property type="project" value="InterPro"/>
</dbReference>
<dbReference type="SUPFAM" id="SSF49899">
    <property type="entry name" value="Concanavalin A-like lectins/glucanases"/>
    <property type="match status" value="1"/>
</dbReference>